<dbReference type="EC" id="3.5.1.88" evidence="2 3"/>
<dbReference type="SUPFAM" id="SSF56420">
    <property type="entry name" value="Peptide deformylase"/>
    <property type="match status" value="1"/>
</dbReference>
<dbReference type="EMBL" id="CAJNOJ010000542">
    <property type="protein sequence ID" value="CAF1480248.1"/>
    <property type="molecule type" value="Genomic_DNA"/>
</dbReference>
<evidence type="ECO:0000256" key="2">
    <source>
        <dbReference type="ARBA" id="ARBA00012175"/>
    </source>
</evidence>
<dbReference type="InterPro" id="IPR036821">
    <property type="entry name" value="Peptide_deformylase_sf"/>
</dbReference>
<dbReference type="PANTHER" id="PTHR10458:SF22">
    <property type="entry name" value="PEPTIDE DEFORMYLASE"/>
    <property type="match status" value="1"/>
</dbReference>
<name>A0A815RNL8_ADIRI</name>
<sequence length="215" mass="24293">MSSSSCVKEIIPQLLCLVTEADPILHNPIEEMSLEDIHSDETKQIVANMIYSIRPEQLKSANAPYSKAAGMAANQWNIRKRIFLFSPNGSDGTVKVVFNPTYNPIEQIQKTTDGSSSTPADEYTNFSNEGCFSVPHAYGIVERYTHIEVSYVDDQGVQHTNEQLSGWQARVWQHETDHLDGILYSNRQSGINNGPNCTELHRYQSKDELERNFPK</sequence>
<dbReference type="GO" id="GO:0042586">
    <property type="term" value="F:peptide deformylase activity"/>
    <property type="evidence" value="ECO:0007669"/>
    <property type="project" value="UniProtKB-EC"/>
</dbReference>
<dbReference type="HAMAP" id="MF_00163">
    <property type="entry name" value="Pep_deformylase"/>
    <property type="match status" value="1"/>
</dbReference>
<comment type="function">
    <text evidence="3">Removes the formyl group from the N-terminal Met of newly synthesized proteins.</text>
</comment>
<reference evidence="4" key="1">
    <citation type="submission" date="2021-02" db="EMBL/GenBank/DDBJ databases">
        <authorList>
            <person name="Nowell W R."/>
        </authorList>
    </citation>
    <scope>NUCLEOTIDE SEQUENCE</scope>
</reference>
<comment type="similarity">
    <text evidence="1 3">Belongs to the polypeptide deformylase family.</text>
</comment>
<comment type="caution">
    <text evidence="4">The sequence shown here is derived from an EMBL/GenBank/DDBJ whole genome shotgun (WGS) entry which is preliminary data.</text>
</comment>
<organism evidence="4 5">
    <name type="scientific">Adineta ricciae</name>
    <name type="common">Rotifer</name>
    <dbReference type="NCBI Taxonomy" id="249248"/>
    <lineage>
        <taxon>Eukaryota</taxon>
        <taxon>Metazoa</taxon>
        <taxon>Spiralia</taxon>
        <taxon>Gnathifera</taxon>
        <taxon>Rotifera</taxon>
        <taxon>Eurotatoria</taxon>
        <taxon>Bdelloidea</taxon>
        <taxon>Adinetida</taxon>
        <taxon>Adinetidae</taxon>
        <taxon>Adineta</taxon>
    </lineage>
</organism>
<dbReference type="PRINTS" id="PR01576">
    <property type="entry name" value="PDEFORMYLASE"/>
</dbReference>
<evidence type="ECO:0000313" key="5">
    <source>
        <dbReference type="Proteomes" id="UP000663852"/>
    </source>
</evidence>
<dbReference type="OrthoDB" id="276063at2759"/>
<dbReference type="PANTHER" id="PTHR10458">
    <property type="entry name" value="PEPTIDE DEFORMYLASE"/>
    <property type="match status" value="1"/>
</dbReference>
<dbReference type="InterPro" id="IPR023635">
    <property type="entry name" value="Peptide_deformylase"/>
</dbReference>
<dbReference type="AlphaFoldDB" id="A0A815RNL8"/>
<dbReference type="Proteomes" id="UP000663852">
    <property type="component" value="Unassembled WGS sequence"/>
</dbReference>
<keyword evidence="3" id="KW-0479">Metal-binding</keyword>
<keyword evidence="3" id="KW-0648">Protein biosynthesis</keyword>
<accession>A0A815RNL8</accession>
<dbReference type="PIRSF" id="PIRSF004749">
    <property type="entry name" value="Pep_def"/>
    <property type="match status" value="1"/>
</dbReference>
<dbReference type="GO" id="GO:0006412">
    <property type="term" value="P:translation"/>
    <property type="evidence" value="ECO:0007669"/>
    <property type="project" value="UniProtKB-KW"/>
</dbReference>
<evidence type="ECO:0000256" key="3">
    <source>
        <dbReference type="RuleBase" id="RU362111"/>
    </source>
</evidence>
<comment type="catalytic activity">
    <reaction evidence="3">
        <text>N-terminal N-formyl-L-methionyl-[peptide] + H2O = N-terminal L-methionyl-[peptide] + formate</text>
        <dbReference type="Rhea" id="RHEA:24420"/>
        <dbReference type="Rhea" id="RHEA-COMP:10639"/>
        <dbReference type="Rhea" id="RHEA-COMP:10640"/>
        <dbReference type="ChEBI" id="CHEBI:15377"/>
        <dbReference type="ChEBI" id="CHEBI:15740"/>
        <dbReference type="ChEBI" id="CHEBI:49298"/>
        <dbReference type="ChEBI" id="CHEBI:64731"/>
        <dbReference type="EC" id="3.5.1.88"/>
    </reaction>
</comment>
<gene>
    <name evidence="4" type="ORF">EDS130_LOCUS41394</name>
</gene>
<dbReference type="Pfam" id="PF01327">
    <property type="entry name" value="Pep_deformylase"/>
    <property type="match status" value="1"/>
</dbReference>
<proteinExistence type="inferred from homology"/>
<dbReference type="CDD" id="cd00487">
    <property type="entry name" value="Pep_deformylase"/>
    <property type="match status" value="1"/>
</dbReference>
<evidence type="ECO:0000256" key="1">
    <source>
        <dbReference type="ARBA" id="ARBA00010759"/>
    </source>
</evidence>
<keyword evidence="3" id="KW-0378">Hydrolase</keyword>
<dbReference type="GO" id="GO:0046872">
    <property type="term" value="F:metal ion binding"/>
    <property type="evidence" value="ECO:0007669"/>
    <property type="project" value="UniProtKB-KW"/>
</dbReference>
<protein>
    <recommendedName>
        <fullName evidence="2 3">Peptide deformylase</fullName>
        <ecNumber evidence="2 3">3.5.1.88</ecNumber>
    </recommendedName>
</protein>
<dbReference type="Gene3D" id="3.90.45.10">
    <property type="entry name" value="Peptide deformylase"/>
    <property type="match status" value="1"/>
</dbReference>
<evidence type="ECO:0000313" key="4">
    <source>
        <dbReference type="EMBL" id="CAF1480248.1"/>
    </source>
</evidence>